<protein>
    <submittedName>
        <fullName evidence="1">Uncharacterized protein</fullName>
    </submittedName>
</protein>
<sequence length="110" mass="12927">MGSQIEARINQITEENQLIEENIRNLEENAKLQHKIKLMEIQQNHDEGVIDVLKKHIEERRAFNRFIADDSNFEPSKVAERESIREAFEAEAKRRKAAKTSQTEPKNEKK</sequence>
<keyword evidence="2" id="KW-1185">Reference proteome</keyword>
<dbReference type="AlphaFoldDB" id="A0A175YLZ1"/>
<name>A0A175YLZ1_DAUCS</name>
<reference evidence="1" key="2">
    <citation type="submission" date="2022-03" db="EMBL/GenBank/DDBJ databases">
        <title>Draft title - Genomic analysis of global carrot germplasm unveils the trajectory of domestication and the origin of high carotenoid orange carrot.</title>
        <authorList>
            <person name="Iorizzo M."/>
            <person name="Ellison S."/>
            <person name="Senalik D."/>
            <person name="Macko-Podgorni A."/>
            <person name="Grzebelus D."/>
            <person name="Bostan H."/>
            <person name="Rolling W."/>
            <person name="Curaba J."/>
            <person name="Simon P."/>
        </authorList>
    </citation>
    <scope>NUCLEOTIDE SEQUENCE</scope>
    <source>
        <tissue evidence="1">Leaf</tissue>
    </source>
</reference>
<dbReference type="EMBL" id="CP093350">
    <property type="protein sequence ID" value="WOH11387.1"/>
    <property type="molecule type" value="Genomic_DNA"/>
</dbReference>
<organism evidence="1 2">
    <name type="scientific">Daucus carota subsp. sativus</name>
    <name type="common">Carrot</name>
    <dbReference type="NCBI Taxonomy" id="79200"/>
    <lineage>
        <taxon>Eukaryota</taxon>
        <taxon>Viridiplantae</taxon>
        <taxon>Streptophyta</taxon>
        <taxon>Embryophyta</taxon>
        <taxon>Tracheophyta</taxon>
        <taxon>Spermatophyta</taxon>
        <taxon>Magnoliopsida</taxon>
        <taxon>eudicotyledons</taxon>
        <taxon>Gunneridae</taxon>
        <taxon>Pentapetalae</taxon>
        <taxon>asterids</taxon>
        <taxon>campanulids</taxon>
        <taxon>Apiales</taxon>
        <taxon>Apiaceae</taxon>
        <taxon>Apioideae</taxon>
        <taxon>Scandiceae</taxon>
        <taxon>Daucinae</taxon>
        <taxon>Daucus</taxon>
        <taxon>Daucus sect. Daucus</taxon>
    </lineage>
</organism>
<gene>
    <name evidence="1" type="ORF">DCAR_0830871</name>
</gene>
<evidence type="ECO:0000313" key="1">
    <source>
        <dbReference type="EMBL" id="WOH11387.1"/>
    </source>
</evidence>
<dbReference type="Gramene" id="KZM84148">
    <property type="protein sequence ID" value="KZM84148"/>
    <property type="gene ID" value="DCAR_028305"/>
</dbReference>
<evidence type="ECO:0000313" key="2">
    <source>
        <dbReference type="Proteomes" id="UP000077755"/>
    </source>
</evidence>
<reference evidence="1" key="1">
    <citation type="journal article" date="2016" name="Nat. Genet.">
        <title>A high-quality carrot genome assembly provides new insights into carotenoid accumulation and asterid genome evolution.</title>
        <authorList>
            <person name="Iorizzo M."/>
            <person name="Ellison S."/>
            <person name="Senalik D."/>
            <person name="Zeng P."/>
            <person name="Satapoomin P."/>
            <person name="Huang J."/>
            <person name="Bowman M."/>
            <person name="Iovene M."/>
            <person name="Sanseverino W."/>
            <person name="Cavagnaro P."/>
            <person name="Yildiz M."/>
            <person name="Macko-Podgorni A."/>
            <person name="Moranska E."/>
            <person name="Grzebelus E."/>
            <person name="Grzebelus D."/>
            <person name="Ashrafi H."/>
            <person name="Zheng Z."/>
            <person name="Cheng S."/>
            <person name="Spooner D."/>
            <person name="Van Deynze A."/>
            <person name="Simon P."/>
        </authorList>
    </citation>
    <scope>NUCLEOTIDE SEQUENCE</scope>
    <source>
        <tissue evidence="1">Leaf</tissue>
    </source>
</reference>
<accession>A0A175YLZ1</accession>
<dbReference type="Proteomes" id="UP000077755">
    <property type="component" value="Chromosome 8"/>
</dbReference>
<proteinExistence type="predicted"/>